<keyword evidence="1" id="KW-0880">Kelch repeat</keyword>
<reference evidence="5" key="1">
    <citation type="submission" date="2025-08" db="UniProtKB">
        <authorList>
            <consortium name="RefSeq"/>
        </authorList>
    </citation>
    <scope>IDENTIFICATION</scope>
    <source>
        <tissue evidence="5">Testes</tissue>
    </source>
</reference>
<dbReference type="InterPro" id="IPR000210">
    <property type="entry name" value="BTB/POZ_dom"/>
</dbReference>
<dbReference type="Proteomes" id="UP000694865">
    <property type="component" value="Unplaced"/>
</dbReference>
<dbReference type="SMART" id="SM00875">
    <property type="entry name" value="BACK"/>
    <property type="match status" value="1"/>
</dbReference>
<dbReference type="CDD" id="cd18186">
    <property type="entry name" value="BTB_POZ_ZBTB_KLHL-like"/>
    <property type="match status" value="1"/>
</dbReference>
<dbReference type="PANTHER" id="PTHR45632:SF30">
    <property type="entry name" value="BTB DOMAIN-CONTAINING PROTEIN"/>
    <property type="match status" value="1"/>
</dbReference>
<dbReference type="Gene3D" id="1.25.40.420">
    <property type="match status" value="1"/>
</dbReference>
<dbReference type="Gene3D" id="3.30.710.10">
    <property type="entry name" value="Potassium Channel Kv1.1, Chain A"/>
    <property type="match status" value="2"/>
</dbReference>
<dbReference type="SMART" id="SM00612">
    <property type="entry name" value="Kelch"/>
    <property type="match status" value="1"/>
</dbReference>
<dbReference type="Pfam" id="PF07707">
    <property type="entry name" value="BACK"/>
    <property type="match status" value="1"/>
</dbReference>
<dbReference type="PANTHER" id="PTHR45632">
    <property type="entry name" value="LD33804P"/>
    <property type="match status" value="1"/>
</dbReference>
<protein>
    <submittedName>
        <fullName evidence="5">Kelch-like protein 12-like</fullName>
    </submittedName>
</protein>
<feature type="domain" description="BTB" evidence="3">
    <location>
        <begin position="165"/>
        <end position="232"/>
    </location>
</feature>
<keyword evidence="2" id="KW-0677">Repeat</keyword>
<dbReference type="InterPro" id="IPR015915">
    <property type="entry name" value="Kelch-typ_b-propeller"/>
</dbReference>
<evidence type="ECO:0000313" key="4">
    <source>
        <dbReference type="Proteomes" id="UP000694865"/>
    </source>
</evidence>
<dbReference type="Gene3D" id="2.120.10.80">
    <property type="entry name" value="Kelch-type beta propeller"/>
    <property type="match status" value="1"/>
</dbReference>
<evidence type="ECO:0000256" key="2">
    <source>
        <dbReference type="ARBA" id="ARBA00022737"/>
    </source>
</evidence>
<accession>A0ABM0M321</accession>
<evidence type="ECO:0000256" key="1">
    <source>
        <dbReference type="ARBA" id="ARBA00022441"/>
    </source>
</evidence>
<keyword evidence="4" id="KW-1185">Reference proteome</keyword>
<sequence length="714" mass="81203">MATSRELTRDRHGPGKIANDTFVGGILSKLYEQSQEGRLCDVTLKLSDHEFHVHGCVLAANSPVFEVMLNAKIVELGDAAYCNNIVLDINTAIGESKITPYVFGKIIQFMYTGLLEISDDQIEVDDIREATDLLQATGLHVEFQSLHRNRVYSSLCRQRTDRNYCDITLSVEHRDYPAHRCLLAAYSPYFDAMFSNDMSEKGRTRVDLPFLSSEQIELLLGFLYKETVTISYDNVEGVLMAADYLHISQLKETCAQFLCGSITCENCLGYFKLTELYSVPRVSKYAKQFIQRHFTDVIAEDEVLLLSVEELVTLLTDDDNVVEVVQNGTVVTSEMSVFEVMVRWVMENEEKRKMHLPSLLHHVRFSALSCDEQNNILQHPLVAVNTLCLDAAVKCTQNALVSWSPRRGRLINMITVVGVTGNLTSSVMSSYLIEQNKWLSHLKVPLPVQYAGAAFHNNRLYIAGGLEIKYRHRGHFGSATEIVKALYCYNPLINAWHKLPNMLEGVYHHRLLVCNGKLYAMGGRLSIGRLATEFQCHPLGHQSWQFISPPKRLASFREGFLTHTWNSNIYIMSAESLESSGTIDRYNTDTDSWDIITFPNFTPSPTSKVFFTFKHPCIESSQIYVTNFKEVHMIFDLINNKWQIEKHHTVKLDNGDYIENVTAYDDKVYVLGYRMNVYNTKTKTWSKLASYRGCLGKGESCLMMLPSQFLQGSL</sequence>
<dbReference type="SUPFAM" id="SSF54695">
    <property type="entry name" value="POZ domain"/>
    <property type="match status" value="2"/>
</dbReference>
<dbReference type="GeneID" id="102801633"/>
<name>A0ABM0M321_SACKO</name>
<dbReference type="RefSeq" id="XP_006814412.1">
    <property type="nucleotide sequence ID" value="XM_006814349.1"/>
</dbReference>
<dbReference type="Pfam" id="PF00651">
    <property type="entry name" value="BTB"/>
    <property type="match status" value="2"/>
</dbReference>
<proteinExistence type="predicted"/>
<dbReference type="InterPro" id="IPR011333">
    <property type="entry name" value="SKP1/BTB/POZ_sf"/>
</dbReference>
<dbReference type="PROSITE" id="PS50097">
    <property type="entry name" value="BTB"/>
    <property type="match status" value="2"/>
</dbReference>
<feature type="domain" description="BTB" evidence="3">
    <location>
        <begin position="40"/>
        <end position="119"/>
    </location>
</feature>
<dbReference type="InterPro" id="IPR011705">
    <property type="entry name" value="BACK"/>
</dbReference>
<dbReference type="SUPFAM" id="SSF117281">
    <property type="entry name" value="Kelch motif"/>
    <property type="match status" value="1"/>
</dbReference>
<dbReference type="InterPro" id="IPR006652">
    <property type="entry name" value="Kelch_1"/>
</dbReference>
<gene>
    <name evidence="5" type="primary">LOC102801633</name>
</gene>
<evidence type="ECO:0000313" key="5">
    <source>
        <dbReference type="RefSeq" id="XP_006814412.1"/>
    </source>
</evidence>
<organism evidence="4 5">
    <name type="scientific">Saccoglossus kowalevskii</name>
    <name type="common">Acorn worm</name>
    <dbReference type="NCBI Taxonomy" id="10224"/>
    <lineage>
        <taxon>Eukaryota</taxon>
        <taxon>Metazoa</taxon>
        <taxon>Hemichordata</taxon>
        <taxon>Enteropneusta</taxon>
        <taxon>Harrimaniidae</taxon>
        <taxon>Saccoglossus</taxon>
    </lineage>
</organism>
<dbReference type="SMART" id="SM00225">
    <property type="entry name" value="BTB"/>
    <property type="match status" value="2"/>
</dbReference>
<evidence type="ECO:0000259" key="3">
    <source>
        <dbReference type="PROSITE" id="PS50097"/>
    </source>
</evidence>